<dbReference type="AlphaFoldDB" id="A0A452EJI8"/>
<gene>
    <name evidence="2" type="primary">HEPH</name>
    <name evidence="2" type="synonym">LOC102181017</name>
</gene>
<evidence type="ECO:0000256" key="1">
    <source>
        <dbReference type="SAM" id="SignalP"/>
    </source>
</evidence>
<reference evidence="3" key="1">
    <citation type="submission" date="2016-04" db="EMBL/GenBank/DDBJ databases">
        <title>Polished mammalian reference genomes with single-molecule sequencing and chromosome conformation capture applied to the Capra hircus genome.</title>
        <authorList>
            <person name="Bickhart D.M."/>
            <person name="Koren S."/>
            <person name="Rosen B."/>
            <person name="Hastie A."/>
            <person name="Liachko I."/>
            <person name="Sullivan S.T."/>
            <person name="Burton J."/>
            <person name="Sayre B.L."/>
            <person name="Huson H.J."/>
            <person name="Lee J."/>
            <person name="Lam E."/>
            <person name="Kelley C.M."/>
            <person name="Hutchison J.L."/>
            <person name="Zhou Y."/>
            <person name="Sun J."/>
            <person name="Crisa A."/>
            <person name="Schwartz J.C."/>
            <person name="Hammond J.A."/>
            <person name="Schroeder S.G."/>
            <person name="Liu G.E."/>
            <person name="Dunham M."/>
            <person name="Shendure J."/>
            <person name="Sonstegard T.S."/>
            <person name="Phillippy A.M."/>
            <person name="Van Tassell C.P."/>
            <person name="Smith T.P."/>
        </authorList>
    </citation>
    <scope>NUCLEOTIDE SEQUENCE [LARGE SCALE GENOMIC DNA]</scope>
</reference>
<organism evidence="2 3">
    <name type="scientific">Capra hircus</name>
    <name type="common">Goat</name>
    <dbReference type="NCBI Taxonomy" id="9925"/>
    <lineage>
        <taxon>Eukaryota</taxon>
        <taxon>Metazoa</taxon>
        <taxon>Chordata</taxon>
        <taxon>Craniata</taxon>
        <taxon>Vertebrata</taxon>
        <taxon>Euteleostomi</taxon>
        <taxon>Mammalia</taxon>
        <taxon>Eutheria</taxon>
        <taxon>Laurasiatheria</taxon>
        <taxon>Artiodactyla</taxon>
        <taxon>Ruminantia</taxon>
        <taxon>Pecora</taxon>
        <taxon>Bovidae</taxon>
        <taxon>Caprinae</taxon>
        <taxon>Capra</taxon>
    </lineage>
</organism>
<dbReference type="Gene3D" id="2.60.40.420">
    <property type="entry name" value="Cupredoxins - blue copper proteins"/>
    <property type="match status" value="1"/>
</dbReference>
<dbReference type="InterPro" id="IPR008972">
    <property type="entry name" value="Cupredoxin"/>
</dbReference>
<keyword evidence="3" id="KW-1185">Reference proteome</keyword>
<protein>
    <submittedName>
        <fullName evidence="2">Hephaestin</fullName>
    </submittedName>
</protein>
<proteinExistence type="predicted"/>
<reference evidence="2" key="3">
    <citation type="submission" date="2025-09" db="UniProtKB">
        <authorList>
            <consortium name="Ensembl"/>
        </authorList>
    </citation>
    <scope>IDENTIFICATION</scope>
</reference>
<reference evidence="2" key="2">
    <citation type="submission" date="2025-08" db="UniProtKB">
        <authorList>
            <consortium name="Ensembl"/>
        </authorList>
    </citation>
    <scope>IDENTIFICATION</scope>
</reference>
<feature type="signal peptide" evidence="1">
    <location>
        <begin position="1"/>
        <end position="28"/>
    </location>
</feature>
<dbReference type="Proteomes" id="UP000291000">
    <property type="component" value="Unassembled WGS sequence"/>
</dbReference>
<sequence>IVTWAMESGHLLWALLFMQPLWPQLTDGTTRVYYLGIQDVQWNYAPKGRNIITNQPLESDIYVKM</sequence>
<dbReference type="GeneTree" id="ENSGT00940000158517"/>
<dbReference type="Ensembl" id="ENSCHIT00000020012.1">
    <property type="protein sequence ID" value="ENSCHIP00000012222.1"/>
    <property type="gene ID" value="ENSCHIG00000014071.1"/>
</dbReference>
<evidence type="ECO:0000313" key="3">
    <source>
        <dbReference type="Proteomes" id="UP000291000"/>
    </source>
</evidence>
<accession>A0A452EJI8</accession>
<evidence type="ECO:0000313" key="2">
    <source>
        <dbReference type="Ensembl" id="ENSCHIP00000012222.1"/>
    </source>
</evidence>
<name>A0A452EJI8_CAPHI</name>
<keyword evidence="1" id="KW-0732">Signal</keyword>
<feature type="chain" id="PRO_5019563479" evidence="1">
    <location>
        <begin position="29"/>
        <end position="65"/>
    </location>
</feature>